<proteinExistence type="predicted"/>
<evidence type="ECO:0000313" key="2">
    <source>
        <dbReference type="Proteomes" id="UP000593577"/>
    </source>
</evidence>
<sequence>MRVRLDVQQPLLRWKKILKQCDDFFQRWGKRMLSMSGLKQSRQKRELCQENNQSFGADPKNSLQENEKDVMDANFIKKHPHIETAVLALTELLNSNKPNIVFLMETVDTSRMEELCVWFNDSSNYVGMLVDVVGCPQWRLTDFYGFPVDPNMVPHLVASIKTLLGVNAPFVTSYTRSDRHLIPDPTRAYESFFANQSMDLDQIVKFSKSQAEDDVAALGPHDCDVTLVF</sequence>
<dbReference type="AlphaFoldDB" id="A0A7J8WRF0"/>
<name>A0A7J8WRF0_GOSAI</name>
<keyword evidence="2" id="KW-1185">Reference proteome</keyword>
<dbReference type="EMBL" id="JABFAA010000002">
    <property type="protein sequence ID" value="MBA0677244.1"/>
    <property type="molecule type" value="Genomic_DNA"/>
</dbReference>
<gene>
    <name evidence="1" type="ORF">Goari_018662</name>
</gene>
<feature type="non-terminal residue" evidence="1">
    <location>
        <position position="1"/>
    </location>
</feature>
<reference evidence="1 2" key="1">
    <citation type="journal article" date="2019" name="Genome Biol. Evol.">
        <title>Insights into the evolution of the New World diploid cottons (Gossypium, subgenus Houzingenia) based on genome sequencing.</title>
        <authorList>
            <person name="Grover C.E."/>
            <person name="Arick M.A. 2nd"/>
            <person name="Thrash A."/>
            <person name="Conover J.L."/>
            <person name="Sanders W.S."/>
            <person name="Peterson D.G."/>
            <person name="Frelichowski J.E."/>
            <person name="Scheffler J.A."/>
            <person name="Scheffler B.E."/>
            <person name="Wendel J.F."/>
        </authorList>
    </citation>
    <scope>NUCLEOTIDE SEQUENCE [LARGE SCALE GENOMIC DNA]</scope>
    <source>
        <strain evidence="1">185</strain>
        <tissue evidence="1">Leaf</tissue>
    </source>
</reference>
<organism evidence="1 2">
    <name type="scientific">Gossypium aridum</name>
    <name type="common">American cotton</name>
    <name type="synonym">Erioxylum aridum</name>
    <dbReference type="NCBI Taxonomy" id="34290"/>
    <lineage>
        <taxon>Eukaryota</taxon>
        <taxon>Viridiplantae</taxon>
        <taxon>Streptophyta</taxon>
        <taxon>Embryophyta</taxon>
        <taxon>Tracheophyta</taxon>
        <taxon>Spermatophyta</taxon>
        <taxon>Magnoliopsida</taxon>
        <taxon>eudicotyledons</taxon>
        <taxon>Gunneridae</taxon>
        <taxon>Pentapetalae</taxon>
        <taxon>rosids</taxon>
        <taxon>malvids</taxon>
        <taxon>Malvales</taxon>
        <taxon>Malvaceae</taxon>
        <taxon>Malvoideae</taxon>
        <taxon>Gossypium</taxon>
    </lineage>
</organism>
<accession>A0A7J8WRF0</accession>
<evidence type="ECO:0000313" key="1">
    <source>
        <dbReference type="EMBL" id="MBA0677244.1"/>
    </source>
</evidence>
<comment type="caution">
    <text evidence="1">The sequence shown here is derived from an EMBL/GenBank/DDBJ whole genome shotgun (WGS) entry which is preliminary data.</text>
</comment>
<protein>
    <submittedName>
        <fullName evidence="1">Uncharacterized protein</fullName>
    </submittedName>
</protein>
<dbReference type="Proteomes" id="UP000593577">
    <property type="component" value="Unassembled WGS sequence"/>
</dbReference>